<dbReference type="PANTHER" id="PTHR44051">
    <property type="entry name" value="GLUTATHIONE S-TRANSFERASE-RELATED"/>
    <property type="match status" value="1"/>
</dbReference>
<gene>
    <name evidence="5" type="ORF">JCR33_22930</name>
</gene>
<feature type="domain" description="GST C-terminal" evidence="4">
    <location>
        <begin position="87"/>
        <end position="213"/>
    </location>
</feature>
<evidence type="ECO:0000313" key="5">
    <source>
        <dbReference type="EMBL" id="MBJ3778574.1"/>
    </source>
</evidence>
<comment type="caution">
    <text evidence="5">The sequence shown here is derived from an EMBL/GenBank/DDBJ whole genome shotgun (WGS) entry which is preliminary data.</text>
</comment>
<dbReference type="GO" id="GO:0016740">
    <property type="term" value="F:transferase activity"/>
    <property type="evidence" value="ECO:0007669"/>
    <property type="project" value="UniProtKB-KW"/>
</dbReference>
<dbReference type="CDD" id="cd03047">
    <property type="entry name" value="GST_N_2"/>
    <property type="match status" value="1"/>
</dbReference>
<evidence type="ECO:0000259" key="4">
    <source>
        <dbReference type="PROSITE" id="PS50405"/>
    </source>
</evidence>
<dbReference type="InterPro" id="IPR040079">
    <property type="entry name" value="Glutathione_S-Trfase"/>
</dbReference>
<dbReference type="EMBL" id="JAEKJA010000032">
    <property type="protein sequence ID" value="MBJ3778574.1"/>
    <property type="molecule type" value="Genomic_DNA"/>
</dbReference>
<dbReference type="SFLD" id="SFLDS00019">
    <property type="entry name" value="Glutathione_Transferase_(cytos"/>
    <property type="match status" value="1"/>
</dbReference>
<dbReference type="SUPFAM" id="SSF52833">
    <property type="entry name" value="Thioredoxin-like"/>
    <property type="match status" value="1"/>
</dbReference>
<dbReference type="InterPro" id="IPR010987">
    <property type="entry name" value="Glutathione-S-Trfase_C-like"/>
</dbReference>
<dbReference type="SUPFAM" id="SSF47616">
    <property type="entry name" value="GST C-terminal domain-like"/>
    <property type="match status" value="1"/>
</dbReference>
<reference evidence="5" key="1">
    <citation type="submission" date="2020-12" db="EMBL/GenBank/DDBJ databases">
        <title>Bacterial taxonomy.</title>
        <authorList>
            <person name="Pan X."/>
        </authorList>
    </citation>
    <scope>NUCLEOTIDE SEQUENCE</scope>
    <source>
        <strain evidence="5">B2012</strain>
    </source>
</reference>
<dbReference type="Proteomes" id="UP000609531">
    <property type="component" value="Unassembled WGS sequence"/>
</dbReference>
<dbReference type="SFLD" id="SFLDG00358">
    <property type="entry name" value="Main_(cytGST)"/>
    <property type="match status" value="1"/>
</dbReference>
<comment type="similarity">
    <text evidence="1">Belongs to the GST superfamily.</text>
</comment>
<keyword evidence="2" id="KW-0808">Transferase</keyword>
<organism evidence="5 6">
    <name type="scientific">Acuticoccus mangrovi</name>
    <dbReference type="NCBI Taxonomy" id="2796142"/>
    <lineage>
        <taxon>Bacteria</taxon>
        <taxon>Pseudomonadati</taxon>
        <taxon>Pseudomonadota</taxon>
        <taxon>Alphaproteobacteria</taxon>
        <taxon>Hyphomicrobiales</taxon>
        <taxon>Amorphaceae</taxon>
        <taxon>Acuticoccus</taxon>
    </lineage>
</organism>
<dbReference type="PROSITE" id="PS50404">
    <property type="entry name" value="GST_NTER"/>
    <property type="match status" value="1"/>
</dbReference>
<name>A0A934MNW8_9HYPH</name>
<sequence>MLTIWGRATSVNVQKVMWVVGELGLPHTRINAGGPFGGLDTPEFLAMNPHGLVPVIKTDDGLVMWESNAIVRHLAMADPGRHLWPAASPAGPTADMWAEWAQTVVQRTLLGVFVNIVRVPPSKQQPAVIEGHRRELVAALQTAEAQLADRSFLAGESLTIADIVFGSALYRYHELDIARPALPALSAYYGKLCSRPAYAEHVMVDISGMYVKD</sequence>
<dbReference type="Pfam" id="PF13410">
    <property type="entry name" value="GST_C_2"/>
    <property type="match status" value="1"/>
</dbReference>
<dbReference type="RefSeq" id="WP_198884480.1">
    <property type="nucleotide sequence ID" value="NZ_JAEKJA010000032.1"/>
</dbReference>
<evidence type="ECO:0000259" key="3">
    <source>
        <dbReference type="PROSITE" id="PS50404"/>
    </source>
</evidence>
<dbReference type="Pfam" id="PF13409">
    <property type="entry name" value="GST_N_2"/>
    <property type="match status" value="1"/>
</dbReference>
<dbReference type="Gene3D" id="3.40.30.10">
    <property type="entry name" value="Glutaredoxin"/>
    <property type="match status" value="1"/>
</dbReference>
<dbReference type="Gene3D" id="1.20.1050.10">
    <property type="match status" value="1"/>
</dbReference>
<dbReference type="AlphaFoldDB" id="A0A934MNW8"/>
<evidence type="ECO:0000256" key="1">
    <source>
        <dbReference type="ARBA" id="ARBA00007409"/>
    </source>
</evidence>
<evidence type="ECO:0000256" key="2">
    <source>
        <dbReference type="ARBA" id="ARBA00022679"/>
    </source>
</evidence>
<keyword evidence="6" id="KW-1185">Reference proteome</keyword>
<dbReference type="InterPro" id="IPR004045">
    <property type="entry name" value="Glutathione_S-Trfase_N"/>
</dbReference>
<accession>A0A934MNW8</accession>
<dbReference type="InterPro" id="IPR036282">
    <property type="entry name" value="Glutathione-S-Trfase_C_sf"/>
</dbReference>
<proteinExistence type="inferred from homology"/>
<feature type="domain" description="GST N-terminal" evidence="3">
    <location>
        <begin position="1"/>
        <end position="82"/>
    </location>
</feature>
<dbReference type="InterPro" id="IPR036249">
    <property type="entry name" value="Thioredoxin-like_sf"/>
</dbReference>
<dbReference type="SFLD" id="SFLDG01150">
    <property type="entry name" value="Main.1:_Beta-like"/>
    <property type="match status" value="1"/>
</dbReference>
<evidence type="ECO:0000313" key="6">
    <source>
        <dbReference type="Proteomes" id="UP000609531"/>
    </source>
</evidence>
<dbReference type="PANTHER" id="PTHR44051:SF19">
    <property type="entry name" value="DISULFIDE-BOND OXIDOREDUCTASE YFCG"/>
    <property type="match status" value="1"/>
</dbReference>
<dbReference type="FunFam" id="3.40.30.10:FF:000039">
    <property type="entry name" value="Glutathione S-transferase domain"/>
    <property type="match status" value="1"/>
</dbReference>
<protein>
    <submittedName>
        <fullName evidence="5">Glutathione S-transferase family protein</fullName>
    </submittedName>
</protein>
<dbReference type="PROSITE" id="PS50405">
    <property type="entry name" value="GST_CTER"/>
    <property type="match status" value="1"/>
</dbReference>